<keyword evidence="3" id="KW-1185">Reference proteome</keyword>
<evidence type="ECO:0000313" key="2">
    <source>
        <dbReference type="EMBL" id="KAK7050326.1"/>
    </source>
</evidence>
<dbReference type="Proteomes" id="UP001362999">
    <property type="component" value="Unassembled WGS sequence"/>
</dbReference>
<organism evidence="2 3">
    <name type="scientific">Favolaschia claudopus</name>
    <dbReference type="NCBI Taxonomy" id="2862362"/>
    <lineage>
        <taxon>Eukaryota</taxon>
        <taxon>Fungi</taxon>
        <taxon>Dikarya</taxon>
        <taxon>Basidiomycota</taxon>
        <taxon>Agaricomycotina</taxon>
        <taxon>Agaricomycetes</taxon>
        <taxon>Agaricomycetidae</taxon>
        <taxon>Agaricales</taxon>
        <taxon>Marasmiineae</taxon>
        <taxon>Mycenaceae</taxon>
        <taxon>Favolaschia</taxon>
    </lineage>
</organism>
<accession>A0AAW0DG83</accession>
<evidence type="ECO:0000313" key="3">
    <source>
        <dbReference type="Proteomes" id="UP001362999"/>
    </source>
</evidence>
<reference evidence="2 3" key="1">
    <citation type="journal article" date="2024" name="J Genomics">
        <title>Draft genome sequencing and assembly of Favolaschia claudopus CIRM-BRFM 2984 isolated from oak limbs.</title>
        <authorList>
            <person name="Navarro D."/>
            <person name="Drula E."/>
            <person name="Chaduli D."/>
            <person name="Cazenave R."/>
            <person name="Ahrendt S."/>
            <person name="Wang J."/>
            <person name="Lipzen A."/>
            <person name="Daum C."/>
            <person name="Barry K."/>
            <person name="Grigoriev I.V."/>
            <person name="Favel A."/>
            <person name="Rosso M.N."/>
            <person name="Martin F."/>
        </authorList>
    </citation>
    <scope>NUCLEOTIDE SEQUENCE [LARGE SCALE GENOMIC DNA]</scope>
    <source>
        <strain evidence="2 3">CIRM-BRFM 2984</strain>
    </source>
</reference>
<dbReference type="EMBL" id="JAWWNJ010000008">
    <property type="protein sequence ID" value="KAK7050326.1"/>
    <property type="molecule type" value="Genomic_DNA"/>
</dbReference>
<gene>
    <name evidence="2" type="ORF">R3P38DRAFT_2763457</name>
</gene>
<feature type="compositionally biased region" description="Low complexity" evidence="1">
    <location>
        <begin position="1"/>
        <end position="14"/>
    </location>
</feature>
<feature type="region of interest" description="Disordered" evidence="1">
    <location>
        <begin position="97"/>
        <end position="118"/>
    </location>
</feature>
<evidence type="ECO:0000256" key="1">
    <source>
        <dbReference type="SAM" id="MobiDB-lite"/>
    </source>
</evidence>
<feature type="region of interest" description="Disordered" evidence="1">
    <location>
        <begin position="1"/>
        <end position="23"/>
    </location>
</feature>
<proteinExistence type="predicted"/>
<name>A0AAW0DG83_9AGAR</name>
<sequence length="118" mass="12820">MTIGISGPRSGGSRATDGAPICAHPSQGRLISVELQRHSPTIQPIPSIQWYPRYLRIRVLVDATAGDRGLTRIIASDECGREVTTYPVKMGHFYGDEGDARRTFGGPGRDDVVGETLR</sequence>
<comment type="caution">
    <text evidence="2">The sequence shown here is derived from an EMBL/GenBank/DDBJ whole genome shotgun (WGS) entry which is preliminary data.</text>
</comment>
<protein>
    <submittedName>
        <fullName evidence="2">Uncharacterized protein</fullName>
    </submittedName>
</protein>
<dbReference type="AlphaFoldDB" id="A0AAW0DG83"/>